<evidence type="ECO:0008006" key="4">
    <source>
        <dbReference type="Google" id="ProtNLM"/>
    </source>
</evidence>
<reference evidence="2 3" key="1">
    <citation type="submission" date="2023-07" db="EMBL/GenBank/DDBJ databases">
        <title>Genomic Encyclopedia of Type Strains, Phase IV (KMG-IV): sequencing the most valuable type-strain genomes for metagenomic binning, comparative biology and taxonomic classification.</title>
        <authorList>
            <person name="Goeker M."/>
        </authorList>
    </citation>
    <scope>NUCLEOTIDE SEQUENCE [LARGE SCALE GENOMIC DNA]</scope>
    <source>
        <strain evidence="2 3">DSM 27848</strain>
    </source>
</reference>
<sequence length="206" mass="23347">MQGMILNMKKSASSEIKRGQAISFRVPSDTPDHLLKQLQKLKETERRNFSSKIAEFVLQGVGNAYSRERESITIPLPKKLSKSQRDWLKHEHSEALLGSIIYHLLSDPVRSTSLLASMNSASLDINQALYLQEEPTNESKVDLSESDDFTETTGESSDIEILDDDLSTFNWESAKQIQPEIEEEENEKKENNLDDLLGDFLASMNK</sequence>
<evidence type="ECO:0000256" key="1">
    <source>
        <dbReference type="SAM" id="MobiDB-lite"/>
    </source>
</evidence>
<evidence type="ECO:0000313" key="3">
    <source>
        <dbReference type="Proteomes" id="UP001232343"/>
    </source>
</evidence>
<dbReference type="EMBL" id="JAUSUO010000002">
    <property type="protein sequence ID" value="MDQ0342666.1"/>
    <property type="molecule type" value="Genomic_DNA"/>
</dbReference>
<evidence type="ECO:0000313" key="2">
    <source>
        <dbReference type="EMBL" id="MDQ0342666.1"/>
    </source>
</evidence>
<keyword evidence="3" id="KW-1185">Reference proteome</keyword>
<feature type="region of interest" description="Disordered" evidence="1">
    <location>
        <begin position="135"/>
        <end position="158"/>
    </location>
</feature>
<organism evidence="2 3">
    <name type="scientific">Lederbergia wuyishanensis</name>
    <dbReference type="NCBI Taxonomy" id="1347903"/>
    <lineage>
        <taxon>Bacteria</taxon>
        <taxon>Bacillati</taxon>
        <taxon>Bacillota</taxon>
        <taxon>Bacilli</taxon>
        <taxon>Bacillales</taxon>
        <taxon>Bacillaceae</taxon>
        <taxon>Lederbergia</taxon>
    </lineage>
</organism>
<proteinExistence type="predicted"/>
<protein>
    <recommendedName>
        <fullName evidence="4">Plasmid segregation centromere-binding protein ParR</fullName>
    </recommendedName>
</protein>
<feature type="region of interest" description="Disordered" evidence="1">
    <location>
        <begin position="179"/>
        <end position="206"/>
    </location>
</feature>
<name>A0ABU0D2P0_9BACI</name>
<dbReference type="Proteomes" id="UP001232343">
    <property type="component" value="Unassembled WGS sequence"/>
</dbReference>
<accession>A0ABU0D2P0</accession>
<gene>
    <name evidence="2" type="ORF">J2S14_001478</name>
</gene>
<comment type="caution">
    <text evidence="2">The sequence shown here is derived from an EMBL/GenBank/DDBJ whole genome shotgun (WGS) entry which is preliminary data.</text>
</comment>